<comment type="similarity">
    <text evidence="2">Belongs to the RLP family.</text>
</comment>
<evidence type="ECO:0000256" key="2">
    <source>
        <dbReference type="ARBA" id="ARBA00009592"/>
    </source>
</evidence>
<dbReference type="PROSITE" id="PS51450">
    <property type="entry name" value="LRR"/>
    <property type="match status" value="1"/>
</dbReference>
<sequence length="738" mass="81553">MDLKVYLESHNPTNGGMYMAWKVEEEDVCQWPGITCTPHRSRVTGIHLSESLIAGALFGNFSALTQLTYLDLSRNTIEGSIPDDLSRCQKLKHLNLSHNIIEGELNLMGLSNLEVLDLSMNRFAGSIHSRFPLFCNSLVVANLSTNKLTGRIDNIFSGCRYLKYVDFSTNRFSGEIGASLGKLVELSVSENVLSGNISASMFMRNCTLRVLDLSENGFVGEFPGQVSNCQDLSVLNLWGNNFTGSIPAEIGSISSLTGLYLGNNNFSRDIPETLLNLRNLVFLDLSRNGFGGDIQNIFGRFTQVKYLILHGNSYVGGIYSSKIFKLHNLFRLDLSFNKFSGNLPAEISQIKSLKILILAYNNFSGGIPQEYGNMLGLQVLDLSLNRLTGSIPASFGKLTSLLWLMLESNSLSGVIPQEIGNCTSLLWFNVANNKLSGGLHPQLTNMGSNAFPTFELNRESNDSIISATGECLELTRWIPVKFPPFLFIYAILTKRNCRSLWRHILEGEGLFPGCAAGLMAHTLEIPAYLQLSGNKMSGEIPASISQMKRLSMLHLGFNEFEGRLPPEIGKLPLSFLNLTHNNFSGQLPQEVGNLKCLRNLDLSWNNFSGTFTKSLNDLNELSTFNISYNPLISGVIPLTGQLSTFEKTSFLGNPLLQFPTSFDRSGNNTGSEELDNGGKGEDEHEDTIDMSVFYWSTSSTYVAALIGIVALMYFDCPLHRAWFRLVNAFIASAKSMLS</sequence>
<protein>
    <recommendedName>
        <fullName evidence="14">Leucine-rich repeat-containing N-terminal plant-type domain-containing protein</fullName>
    </recommendedName>
</protein>
<evidence type="ECO:0000313" key="13">
    <source>
        <dbReference type="Proteomes" id="UP001642260"/>
    </source>
</evidence>
<dbReference type="EMBL" id="CAKOAT010886264">
    <property type="protein sequence ID" value="CAH8390291.1"/>
    <property type="molecule type" value="Genomic_DNA"/>
</dbReference>
<gene>
    <name evidence="12" type="ORF">ERUC_LOCUS42774</name>
</gene>
<evidence type="ECO:0000256" key="4">
    <source>
        <dbReference type="ARBA" id="ARBA00022692"/>
    </source>
</evidence>
<evidence type="ECO:0008006" key="14">
    <source>
        <dbReference type="Google" id="ProtNLM"/>
    </source>
</evidence>
<accession>A0ABC8M3H9</accession>
<evidence type="ECO:0000256" key="11">
    <source>
        <dbReference type="SAM" id="Phobius"/>
    </source>
</evidence>
<feature type="region of interest" description="Disordered" evidence="10">
    <location>
        <begin position="661"/>
        <end position="683"/>
    </location>
</feature>
<feature type="transmembrane region" description="Helical" evidence="11">
    <location>
        <begin position="692"/>
        <end position="714"/>
    </location>
</feature>
<evidence type="ECO:0000256" key="6">
    <source>
        <dbReference type="ARBA" id="ARBA00022737"/>
    </source>
</evidence>
<evidence type="ECO:0000313" key="12">
    <source>
        <dbReference type="EMBL" id="CAH8390291.1"/>
    </source>
</evidence>
<keyword evidence="9" id="KW-0325">Glycoprotein</keyword>
<dbReference type="PRINTS" id="PR00019">
    <property type="entry name" value="LEURICHRPT"/>
</dbReference>
<dbReference type="InterPro" id="IPR053211">
    <property type="entry name" value="DNA_repair-toleration"/>
</dbReference>
<keyword evidence="5" id="KW-0732">Signal</keyword>
<dbReference type="InterPro" id="IPR032675">
    <property type="entry name" value="LRR_dom_sf"/>
</dbReference>
<comment type="caution">
    <text evidence="12">The sequence shown here is derived from an EMBL/GenBank/DDBJ whole genome shotgun (WGS) entry which is preliminary data.</text>
</comment>
<organism evidence="12 13">
    <name type="scientific">Eruca vesicaria subsp. sativa</name>
    <name type="common">Garden rocket</name>
    <name type="synonym">Eruca sativa</name>
    <dbReference type="NCBI Taxonomy" id="29727"/>
    <lineage>
        <taxon>Eukaryota</taxon>
        <taxon>Viridiplantae</taxon>
        <taxon>Streptophyta</taxon>
        <taxon>Embryophyta</taxon>
        <taxon>Tracheophyta</taxon>
        <taxon>Spermatophyta</taxon>
        <taxon>Magnoliopsida</taxon>
        <taxon>eudicotyledons</taxon>
        <taxon>Gunneridae</taxon>
        <taxon>Pentapetalae</taxon>
        <taxon>rosids</taxon>
        <taxon>malvids</taxon>
        <taxon>Brassicales</taxon>
        <taxon>Brassicaceae</taxon>
        <taxon>Brassiceae</taxon>
        <taxon>Eruca</taxon>
    </lineage>
</organism>
<evidence type="ECO:0000256" key="10">
    <source>
        <dbReference type="SAM" id="MobiDB-lite"/>
    </source>
</evidence>
<dbReference type="PANTHER" id="PTHR48060">
    <property type="entry name" value="DNA DAMAGE-REPAIR/TOLERATION PROTEIN DRT100"/>
    <property type="match status" value="1"/>
</dbReference>
<name>A0ABC8M3H9_ERUVS</name>
<dbReference type="FunFam" id="3.80.10.10:FF:001121">
    <property type="entry name" value="Putative LRR receptor-like serine/threonine-protein kinase"/>
    <property type="match status" value="1"/>
</dbReference>
<dbReference type="SUPFAM" id="SSF52058">
    <property type="entry name" value="L domain-like"/>
    <property type="match status" value="2"/>
</dbReference>
<keyword evidence="7 11" id="KW-1133">Transmembrane helix</keyword>
<dbReference type="Proteomes" id="UP001642260">
    <property type="component" value="Unassembled WGS sequence"/>
</dbReference>
<dbReference type="InterPro" id="IPR001611">
    <property type="entry name" value="Leu-rich_rpt"/>
</dbReference>
<keyword evidence="8 11" id="KW-0472">Membrane</keyword>
<dbReference type="FunFam" id="3.80.10.10:FF:000691">
    <property type="entry name" value="Putative LRR receptor-like serine/threonine-protein kinase"/>
    <property type="match status" value="1"/>
</dbReference>
<dbReference type="Pfam" id="PF13855">
    <property type="entry name" value="LRR_8"/>
    <property type="match status" value="3"/>
</dbReference>
<dbReference type="InterPro" id="IPR003591">
    <property type="entry name" value="Leu-rich_rpt_typical-subtyp"/>
</dbReference>
<keyword evidence="13" id="KW-1185">Reference proteome</keyword>
<dbReference type="SUPFAM" id="SSF52047">
    <property type="entry name" value="RNI-like"/>
    <property type="match status" value="1"/>
</dbReference>
<dbReference type="GO" id="GO:0016020">
    <property type="term" value="C:membrane"/>
    <property type="evidence" value="ECO:0007669"/>
    <property type="project" value="UniProtKB-SubCell"/>
</dbReference>
<dbReference type="Pfam" id="PF00560">
    <property type="entry name" value="LRR_1"/>
    <property type="match status" value="5"/>
</dbReference>
<evidence type="ECO:0000256" key="5">
    <source>
        <dbReference type="ARBA" id="ARBA00022729"/>
    </source>
</evidence>
<dbReference type="Gene3D" id="3.80.10.10">
    <property type="entry name" value="Ribonuclease Inhibitor"/>
    <property type="match status" value="4"/>
</dbReference>
<evidence type="ECO:0000256" key="1">
    <source>
        <dbReference type="ARBA" id="ARBA00004479"/>
    </source>
</evidence>
<dbReference type="FunFam" id="3.80.10.10:FF:000041">
    <property type="entry name" value="LRR receptor-like serine/threonine-protein kinase ERECTA"/>
    <property type="match status" value="1"/>
</dbReference>
<evidence type="ECO:0000256" key="9">
    <source>
        <dbReference type="ARBA" id="ARBA00023180"/>
    </source>
</evidence>
<evidence type="ECO:0000256" key="8">
    <source>
        <dbReference type="ARBA" id="ARBA00023136"/>
    </source>
</evidence>
<evidence type="ECO:0000256" key="3">
    <source>
        <dbReference type="ARBA" id="ARBA00022614"/>
    </source>
</evidence>
<comment type="subcellular location">
    <subcellularLocation>
        <location evidence="1">Membrane</location>
        <topology evidence="1">Single-pass type I membrane protein</topology>
    </subcellularLocation>
</comment>
<dbReference type="AlphaFoldDB" id="A0ABC8M3H9"/>
<evidence type="ECO:0000256" key="7">
    <source>
        <dbReference type="ARBA" id="ARBA00022989"/>
    </source>
</evidence>
<keyword evidence="3" id="KW-0433">Leucine-rich repeat</keyword>
<proteinExistence type="inferred from homology"/>
<dbReference type="SMART" id="SM00369">
    <property type="entry name" value="LRR_TYP"/>
    <property type="match status" value="8"/>
</dbReference>
<reference evidence="12 13" key="1">
    <citation type="submission" date="2022-03" db="EMBL/GenBank/DDBJ databases">
        <authorList>
            <person name="Macdonald S."/>
            <person name="Ahmed S."/>
            <person name="Newling K."/>
        </authorList>
    </citation>
    <scope>NUCLEOTIDE SEQUENCE [LARGE SCALE GENOMIC DNA]</scope>
</reference>
<keyword evidence="6" id="KW-0677">Repeat</keyword>
<dbReference type="PANTHER" id="PTHR48060:SF21">
    <property type="entry name" value="L DOMAIN-LIKE PROTEIN"/>
    <property type="match status" value="1"/>
</dbReference>
<keyword evidence="4 11" id="KW-0812">Transmembrane</keyword>
<feature type="compositionally biased region" description="Polar residues" evidence="10">
    <location>
        <begin position="661"/>
        <end position="671"/>
    </location>
</feature>